<accession>A0A0P0WXT0</accession>
<reference evidence="3" key="1">
    <citation type="journal article" date="2005" name="Nature">
        <title>The map-based sequence of the rice genome.</title>
        <authorList>
            <consortium name="International rice genome sequencing project (IRGSP)"/>
            <person name="Matsumoto T."/>
            <person name="Wu J."/>
            <person name="Kanamori H."/>
            <person name="Katayose Y."/>
            <person name="Fujisawa M."/>
            <person name="Namiki N."/>
            <person name="Mizuno H."/>
            <person name="Yamamoto K."/>
            <person name="Antonio B.A."/>
            <person name="Baba T."/>
            <person name="Sakata K."/>
            <person name="Nagamura Y."/>
            <person name="Aoki H."/>
            <person name="Arikawa K."/>
            <person name="Arita K."/>
            <person name="Bito T."/>
            <person name="Chiden Y."/>
            <person name="Fujitsuka N."/>
            <person name="Fukunaka R."/>
            <person name="Hamada M."/>
            <person name="Harada C."/>
            <person name="Hayashi A."/>
            <person name="Hijishita S."/>
            <person name="Honda M."/>
            <person name="Hosokawa S."/>
            <person name="Ichikawa Y."/>
            <person name="Idonuma A."/>
            <person name="Iijima M."/>
            <person name="Ikeda M."/>
            <person name="Ikeno M."/>
            <person name="Ito K."/>
            <person name="Ito S."/>
            <person name="Ito T."/>
            <person name="Ito Y."/>
            <person name="Ito Y."/>
            <person name="Iwabuchi A."/>
            <person name="Kamiya K."/>
            <person name="Karasawa W."/>
            <person name="Kurita K."/>
            <person name="Katagiri S."/>
            <person name="Kikuta A."/>
            <person name="Kobayashi H."/>
            <person name="Kobayashi N."/>
            <person name="Machita K."/>
            <person name="Maehara T."/>
            <person name="Masukawa M."/>
            <person name="Mizubayashi T."/>
            <person name="Mukai Y."/>
            <person name="Nagasaki H."/>
            <person name="Nagata Y."/>
            <person name="Naito S."/>
            <person name="Nakashima M."/>
            <person name="Nakama Y."/>
            <person name="Nakamichi Y."/>
            <person name="Nakamura M."/>
            <person name="Meguro A."/>
            <person name="Negishi M."/>
            <person name="Ohta I."/>
            <person name="Ohta T."/>
            <person name="Okamoto M."/>
            <person name="Ono N."/>
            <person name="Saji S."/>
            <person name="Sakaguchi M."/>
            <person name="Sakai K."/>
            <person name="Shibata M."/>
            <person name="Shimokawa T."/>
            <person name="Song J."/>
            <person name="Takazaki Y."/>
            <person name="Terasawa K."/>
            <person name="Tsugane M."/>
            <person name="Tsuji K."/>
            <person name="Ueda S."/>
            <person name="Waki K."/>
            <person name="Yamagata H."/>
            <person name="Yamamoto M."/>
            <person name="Yamamoto S."/>
            <person name="Yamane H."/>
            <person name="Yoshiki S."/>
            <person name="Yoshihara R."/>
            <person name="Yukawa K."/>
            <person name="Zhong H."/>
            <person name="Yano M."/>
            <person name="Yuan Q."/>
            <person name="Ouyang S."/>
            <person name="Liu J."/>
            <person name="Jones K.M."/>
            <person name="Gansberger K."/>
            <person name="Moffat K."/>
            <person name="Hill J."/>
            <person name="Bera J."/>
            <person name="Fadrosh D."/>
            <person name="Jin S."/>
            <person name="Johri S."/>
            <person name="Kim M."/>
            <person name="Overton L."/>
            <person name="Reardon M."/>
            <person name="Tsitrin T."/>
            <person name="Vuong H."/>
            <person name="Weaver B."/>
            <person name="Ciecko A."/>
            <person name="Tallon L."/>
            <person name="Jackson J."/>
            <person name="Pai G."/>
            <person name="Aken S.V."/>
            <person name="Utterback T."/>
            <person name="Reidmuller S."/>
            <person name="Feldblyum T."/>
            <person name="Hsiao J."/>
            <person name="Zismann V."/>
            <person name="Iobst S."/>
            <person name="de Vazeille A.R."/>
            <person name="Buell C.R."/>
            <person name="Ying K."/>
            <person name="Li Y."/>
            <person name="Lu T."/>
            <person name="Huang Y."/>
            <person name="Zhao Q."/>
            <person name="Feng Q."/>
            <person name="Zhang L."/>
            <person name="Zhu J."/>
            <person name="Weng Q."/>
            <person name="Mu J."/>
            <person name="Lu Y."/>
            <person name="Fan D."/>
            <person name="Liu Y."/>
            <person name="Guan J."/>
            <person name="Zhang Y."/>
            <person name="Yu S."/>
            <person name="Liu X."/>
            <person name="Zhang Y."/>
            <person name="Hong G."/>
            <person name="Han B."/>
            <person name="Choisne N."/>
            <person name="Demange N."/>
            <person name="Orjeda G."/>
            <person name="Samain S."/>
            <person name="Cattolico L."/>
            <person name="Pelletier E."/>
            <person name="Couloux A."/>
            <person name="Segurens B."/>
            <person name="Wincker P."/>
            <person name="D'Hont A."/>
            <person name="Scarpelli C."/>
            <person name="Weissenbach J."/>
            <person name="Salanoubat M."/>
            <person name="Quetier F."/>
            <person name="Yu Y."/>
            <person name="Kim H.R."/>
            <person name="Rambo T."/>
            <person name="Currie J."/>
            <person name="Collura K."/>
            <person name="Luo M."/>
            <person name="Yang T."/>
            <person name="Ammiraju J.S.S."/>
            <person name="Engler F."/>
            <person name="Soderlund C."/>
            <person name="Wing R.A."/>
            <person name="Palmer L.E."/>
            <person name="de la Bastide M."/>
            <person name="Spiegel L."/>
            <person name="Nascimento L."/>
            <person name="Zutavern T."/>
            <person name="O'Shaughnessy A."/>
            <person name="Dike S."/>
            <person name="Dedhia N."/>
            <person name="Preston R."/>
            <person name="Balija V."/>
            <person name="McCombie W.R."/>
            <person name="Chow T."/>
            <person name="Chen H."/>
            <person name="Chung M."/>
            <person name="Chen C."/>
            <person name="Shaw J."/>
            <person name="Wu H."/>
            <person name="Hsiao K."/>
            <person name="Chao Y."/>
            <person name="Chu M."/>
            <person name="Cheng C."/>
            <person name="Hour A."/>
            <person name="Lee P."/>
            <person name="Lin S."/>
            <person name="Lin Y."/>
            <person name="Liou J."/>
            <person name="Liu S."/>
            <person name="Hsing Y."/>
            <person name="Raghuvanshi S."/>
            <person name="Mohanty A."/>
            <person name="Bharti A.K."/>
            <person name="Gaur A."/>
            <person name="Gupta V."/>
            <person name="Kumar D."/>
            <person name="Ravi V."/>
            <person name="Vij S."/>
            <person name="Kapur A."/>
            <person name="Khurana P."/>
            <person name="Khurana P."/>
            <person name="Khurana J.P."/>
            <person name="Tyagi A.K."/>
            <person name="Gaikwad K."/>
            <person name="Singh A."/>
            <person name="Dalal V."/>
            <person name="Srivastava S."/>
            <person name="Dixit A."/>
            <person name="Pal A.K."/>
            <person name="Ghazi I.A."/>
            <person name="Yadav M."/>
            <person name="Pandit A."/>
            <person name="Bhargava A."/>
            <person name="Sureshbabu K."/>
            <person name="Batra K."/>
            <person name="Sharma T.R."/>
            <person name="Mohapatra T."/>
            <person name="Singh N.K."/>
            <person name="Messing J."/>
            <person name="Nelson A.B."/>
            <person name="Fuks G."/>
            <person name="Kavchok S."/>
            <person name="Keizer G."/>
            <person name="Linton E."/>
            <person name="Llaca V."/>
            <person name="Song R."/>
            <person name="Tanyolac B."/>
            <person name="Young S."/>
            <person name="Ho-Il K."/>
            <person name="Hahn J.H."/>
            <person name="Sangsakoo G."/>
            <person name="Vanavichit A."/>
            <person name="de Mattos Luiz.A.T."/>
            <person name="Zimmer P.D."/>
            <person name="Malone G."/>
            <person name="Dellagostin O."/>
            <person name="de Oliveira A.C."/>
            <person name="Bevan M."/>
            <person name="Bancroft I."/>
            <person name="Minx P."/>
            <person name="Cordum H."/>
            <person name="Wilson R."/>
            <person name="Cheng Z."/>
            <person name="Jin W."/>
            <person name="Jiang J."/>
            <person name="Leong S.A."/>
            <person name="Iwama H."/>
            <person name="Gojobori T."/>
            <person name="Itoh T."/>
            <person name="Niimura Y."/>
            <person name="Fujii Y."/>
            <person name="Habara T."/>
            <person name="Sakai H."/>
            <person name="Sato Y."/>
            <person name="Wilson G."/>
            <person name="Kumar K."/>
            <person name="McCouch S."/>
            <person name="Juretic N."/>
            <person name="Hoen D."/>
            <person name="Wright S."/>
            <person name="Bruskiewich R."/>
            <person name="Bureau T."/>
            <person name="Miyao A."/>
            <person name="Hirochika H."/>
            <person name="Nishikawa T."/>
            <person name="Kadowaki K."/>
            <person name="Sugiura M."/>
            <person name="Burr B."/>
            <person name="Sasaki T."/>
        </authorList>
    </citation>
    <scope>NUCLEOTIDE SEQUENCE [LARGE SCALE GENOMIC DNA]</scope>
    <source>
        <strain evidence="3">cv. Nipponbare</strain>
    </source>
</reference>
<gene>
    <name evidence="2" type="ordered locus">Os06g0545850</name>
    <name evidence="2" type="ORF">OSNPB_060545850</name>
</gene>
<dbReference type="AlphaFoldDB" id="A0A0P0WXT0"/>
<dbReference type="InParanoid" id="A0A0P0WXT0"/>
<sequence>MSTRVVARADRAVAPLRRHHRRAVLLVAGRPRRPRWLSTGDSIGFLRQSSPPPPVLLPQSSSPSTAPPPLTSSTPYCRHQKWFTTGLLDRHRVFFPGSFAEDVKC</sequence>
<organism evidence="2 3">
    <name type="scientific">Oryza sativa subsp. japonica</name>
    <name type="common">Rice</name>
    <dbReference type="NCBI Taxonomy" id="39947"/>
    <lineage>
        <taxon>Eukaryota</taxon>
        <taxon>Viridiplantae</taxon>
        <taxon>Streptophyta</taxon>
        <taxon>Embryophyta</taxon>
        <taxon>Tracheophyta</taxon>
        <taxon>Spermatophyta</taxon>
        <taxon>Magnoliopsida</taxon>
        <taxon>Liliopsida</taxon>
        <taxon>Poales</taxon>
        <taxon>Poaceae</taxon>
        <taxon>BOP clade</taxon>
        <taxon>Oryzoideae</taxon>
        <taxon>Oryzeae</taxon>
        <taxon>Oryzinae</taxon>
        <taxon>Oryza</taxon>
        <taxon>Oryza sativa</taxon>
    </lineage>
</organism>
<keyword evidence="3" id="KW-1185">Reference proteome</keyword>
<evidence type="ECO:0000313" key="3">
    <source>
        <dbReference type="Proteomes" id="UP000059680"/>
    </source>
</evidence>
<feature type="region of interest" description="Disordered" evidence="1">
    <location>
        <begin position="39"/>
        <end position="75"/>
    </location>
</feature>
<proteinExistence type="predicted"/>
<dbReference type="PaxDb" id="39947-A0A0P0WXT0"/>
<dbReference type="EMBL" id="AP014962">
    <property type="protein sequence ID" value="BAS98149.1"/>
    <property type="molecule type" value="Genomic_DNA"/>
</dbReference>
<name>A0A0P0WXT0_ORYSJ</name>
<evidence type="ECO:0000313" key="2">
    <source>
        <dbReference type="EMBL" id="BAS98149.1"/>
    </source>
</evidence>
<reference evidence="2 3" key="3">
    <citation type="journal article" date="2013" name="Rice">
        <title>Improvement of the Oryza sativa Nipponbare reference genome using next generation sequence and optical map data.</title>
        <authorList>
            <person name="Kawahara Y."/>
            <person name="de la Bastide M."/>
            <person name="Hamilton J.P."/>
            <person name="Kanamori H."/>
            <person name="McCombie W.R."/>
            <person name="Ouyang S."/>
            <person name="Schwartz D.C."/>
            <person name="Tanaka T."/>
            <person name="Wu J."/>
            <person name="Zhou S."/>
            <person name="Childs K.L."/>
            <person name="Davidson R.M."/>
            <person name="Lin H."/>
            <person name="Quesada-Ocampo L."/>
            <person name="Vaillancourt B."/>
            <person name="Sakai H."/>
            <person name="Lee S.S."/>
            <person name="Kim J."/>
            <person name="Numa H."/>
            <person name="Itoh T."/>
            <person name="Buell C.R."/>
            <person name="Matsumoto T."/>
        </authorList>
    </citation>
    <scope>NUCLEOTIDE SEQUENCE [LARGE SCALE GENOMIC DNA]</scope>
    <source>
        <strain evidence="3">cv. Nipponbare</strain>
    </source>
</reference>
<evidence type="ECO:0000256" key="1">
    <source>
        <dbReference type="SAM" id="MobiDB-lite"/>
    </source>
</evidence>
<protein>
    <submittedName>
        <fullName evidence="2">Os06g0545850 protein</fullName>
    </submittedName>
</protein>
<reference evidence="2 3" key="2">
    <citation type="journal article" date="2013" name="Plant Cell Physiol.">
        <title>Rice Annotation Project Database (RAP-DB): an integrative and interactive database for rice genomics.</title>
        <authorList>
            <person name="Sakai H."/>
            <person name="Lee S.S."/>
            <person name="Tanaka T."/>
            <person name="Numa H."/>
            <person name="Kim J."/>
            <person name="Kawahara Y."/>
            <person name="Wakimoto H."/>
            <person name="Yang C.C."/>
            <person name="Iwamoto M."/>
            <person name="Abe T."/>
            <person name="Yamada Y."/>
            <person name="Muto A."/>
            <person name="Inokuchi H."/>
            <person name="Ikemura T."/>
            <person name="Matsumoto T."/>
            <person name="Sasaki T."/>
            <person name="Itoh T."/>
        </authorList>
    </citation>
    <scope>NUCLEOTIDE SEQUENCE [LARGE SCALE GENOMIC DNA]</scope>
    <source>
        <strain evidence="3">cv. Nipponbare</strain>
    </source>
</reference>
<dbReference type="Proteomes" id="UP000059680">
    <property type="component" value="Chromosome 6"/>
</dbReference>